<name>A0A846WGL8_9ACTN</name>
<dbReference type="RefSeq" id="WP_006372564.1">
    <property type="nucleotide sequence ID" value="NZ_CP073075.1"/>
</dbReference>
<reference evidence="1 2" key="1">
    <citation type="submission" date="2020-04" db="EMBL/GenBank/DDBJ databases">
        <title>MicrobeNet Type strains.</title>
        <authorList>
            <person name="Nicholson A.C."/>
        </authorList>
    </citation>
    <scope>NUCLEOTIDE SEQUENCE [LARGE SCALE GENOMIC DNA]</scope>
    <source>
        <strain evidence="1 2">ATCC BAA-14</strain>
    </source>
</reference>
<dbReference type="AlphaFoldDB" id="A0A846WGL8"/>
<protein>
    <submittedName>
        <fullName evidence="1">DUF2505 domain-containing protein</fullName>
    </submittedName>
</protein>
<dbReference type="InterPro" id="IPR019639">
    <property type="entry name" value="DUF2505"/>
</dbReference>
<organism evidence="1 2">
    <name type="scientific">Gordonia polyisoprenivorans</name>
    <dbReference type="NCBI Taxonomy" id="84595"/>
    <lineage>
        <taxon>Bacteria</taxon>
        <taxon>Bacillati</taxon>
        <taxon>Actinomycetota</taxon>
        <taxon>Actinomycetes</taxon>
        <taxon>Mycobacteriales</taxon>
        <taxon>Gordoniaceae</taxon>
        <taxon>Gordonia</taxon>
    </lineage>
</organism>
<evidence type="ECO:0000313" key="2">
    <source>
        <dbReference type="Proteomes" id="UP000563898"/>
    </source>
</evidence>
<accession>A0A846WGL8</accession>
<dbReference type="Proteomes" id="UP000563898">
    <property type="component" value="Unassembled WGS sequence"/>
</dbReference>
<dbReference type="GeneID" id="90158048"/>
<evidence type="ECO:0000313" key="1">
    <source>
        <dbReference type="EMBL" id="NKY00206.1"/>
    </source>
</evidence>
<dbReference type="EMBL" id="JAAXPC010000001">
    <property type="protein sequence ID" value="NKY00206.1"/>
    <property type="molecule type" value="Genomic_DNA"/>
</dbReference>
<comment type="caution">
    <text evidence="1">The sequence shown here is derived from an EMBL/GenBank/DDBJ whole genome shotgun (WGS) entry which is preliminary data.</text>
</comment>
<dbReference type="Pfam" id="PF10698">
    <property type="entry name" value="DUF2505"/>
    <property type="match status" value="1"/>
</dbReference>
<sequence>MASPLKHSVSYPFSADRYWEIVSTEQYWHDLLEATNSSHGRLESFSSDGTTVTVKMLQGVPEDRLPSVVTKVRPGDLEIPRTMTFTRAKDAVNGTMHASVSGAPADVEGALVVSGDPAGVEYTGTAKVGIPFVGGKIESAVIEQLVDLLDNEREKTVTWEAAHR</sequence>
<proteinExistence type="predicted"/>
<dbReference type="OMA" id="DVKIPMM"/>
<gene>
    <name evidence="1" type="ORF">HGA05_01240</name>
</gene>